<evidence type="ECO:0000313" key="2">
    <source>
        <dbReference type="EMBL" id="TRD21720.1"/>
    </source>
</evidence>
<comment type="caution">
    <text evidence="2">The sequence shown here is derived from an EMBL/GenBank/DDBJ whole genome shotgun (WGS) entry which is preliminary data.</text>
</comment>
<evidence type="ECO:0000313" key="3">
    <source>
        <dbReference type="Proteomes" id="UP000318590"/>
    </source>
</evidence>
<dbReference type="RefSeq" id="WP_142834329.1">
    <property type="nucleotide sequence ID" value="NZ_VFSV01000010.1"/>
</dbReference>
<keyword evidence="2" id="KW-0808">Transferase</keyword>
<dbReference type="AlphaFoldDB" id="A0A547Q5R3"/>
<gene>
    <name evidence="2" type="ORF">FEV53_08240</name>
</gene>
<dbReference type="Pfam" id="PF00583">
    <property type="entry name" value="Acetyltransf_1"/>
    <property type="match status" value="1"/>
</dbReference>
<accession>A0A547Q5R3</accession>
<dbReference type="InterPro" id="IPR016181">
    <property type="entry name" value="Acyl_CoA_acyltransferase"/>
</dbReference>
<reference evidence="2 3" key="1">
    <citation type="submission" date="2019-06" db="EMBL/GenBank/DDBJ databases">
        <title>Paenimaribius caenipelagi gen. nov., sp. nov., isolated from a tidal flat.</title>
        <authorList>
            <person name="Yoon J.-H."/>
        </authorList>
    </citation>
    <scope>NUCLEOTIDE SEQUENCE [LARGE SCALE GENOMIC DNA]</scope>
    <source>
        <strain evidence="2 3">JBTF-M29</strain>
    </source>
</reference>
<sequence length="200" mass="22232">MKPRWFDDRLADGTPVRVRSLSKDDGDWLRRGLECLSDESRIMRFFHPVKALSDAEVEALTDAKRPEHRALGVWRIENGREVELIATGRYVRSETNRRRAEVALTVLDPYHRKGLGAHLLGALLMIAAENNITLFDALVDGTNAPVLGLFRALGGELERDGSEVTVRLAVLKTPEGYPENGPGLAVRRASQIREKLLAAA</sequence>
<dbReference type="PROSITE" id="PS51186">
    <property type="entry name" value="GNAT"/>
    <property type="match status" value="1"/>
</dbReference>
<dbReference type="EMBL" id="VFSV01000010">
    <property type="protein sequence ID" value="TRD21720.1"/>
    <property type="molecule type" value="Genomic_DNA"/>
</dbReference>
<name>A0A547Q5R3_9RHOB</name>
<keyword evidence="3" id="KW-1185">Reference proteome</keyword>
<dbReference type="SUPFAM" id="SSF55729">
    <property type="entry name" value="Acyl-CoA N-acyltransferases (Nat)"/>
    <property type="match status" value="1"/>
</dbReference>
<feature type="domain" description="N-acetyltransferase" evidence="1">
    <location>
        <begin position="16"/>
        <end position="173"/>
    </location>
</feature>
<proteinExistence type="predicted"/>
<dbReference type="InterPro" id="IPR000182">
    <property type="entry name" value="GNAT_dom"/>
</dbReference>
<dbReference type="GO" id="GO:0016747">
    <property type="term" value="F:acyltransferase activity, transferring groups other than amino-acyl groups"/>
    <property type="evidence" value="ECO:0007669"/>
    <property type="project" value="InterPro"/>
</dbReference>
<dbReference type="OrthoDB" id="9807426at2"/>
<organism evidence="2 3">
    <name type="scientific">Palleronia caenipelagi</name>
    <dbReference type="NCBI Taxonomy" id="2489174"/>
    <lineage>
        <taxon>Bacteria</taxon>
        <taxon>Pseudomonadati</taxon>
        <taxon>Pseudomonadota</taxon>
        <taxon>Alphaproteobacteria</taxon>
        <taxon>Rhodobacterales</taxon>
        <taxon>Roseobacteraceae</taxon>
        <taxon>Palleronia</taxon>
    </lineage>
</organism>
<evidence type="ECO:0000259" key="1">
    <source>
        <dbReference type="PROSITE" id="PS51186"/>
    </source>
</evidence>
<protein>
    <submittedName>
        <fullName evidence="2">GNAT family N-acetyltransferase</fullName>
    </submittedName>
</protein>
<dbReference type="Gene3D" id="3.40.630.30">
    <property type="match status" value="1"/>
</dbReference>
<dbReference type="Proteomes" id="UP000318590">
    <property type="component" value="Unassembled WGS sequence"/>
</dbReference>